<comment type="caution">
    <text evidence="4">The sequence shown here is derived from an EMBL/GenBank/DDBJ whole genome shotgun (WGS) entry which is preliminary data.</text>
</comment>
<dbReference type="GO" id="GO:0016020">
    <property type="term" value="C:membrane"/>
    <property type="evidence" value="ECO:0007669"/>
    <property type="project" value="UniProtKB-SubCell"/>
</dbReference>
<gene>
    <name evidence="4" type="ORF">DYB32_003796</name>
</gene>
<name>A0A418AZX9_9STRA</name>
<dbReference type="InterPro" id="IPR031968">
    <property type="entry name" value="VASt"/>
</dbReference>
<reference evidence="4 5" key="1">
    <citation type="submission" date="2018-08" db="EMBL/GenBank/DDBJ databases">
        <title>Aphanomyces genome sequencing and annotation.</title>
        <authorList>
            <person name="Minardi D."/>
            <person name="Oidtmann B."/>
            <person name="Van Der Giezen M."/>
            <person name="Studholme D.J."/>
        </authorList>
    </citation>
    <scope>NUCLEOTIDE SEQUENCE [LARGE SCALE GENOMIC DNA]</scope>
    <source>
        <strain evidence="4 5">NJM0002</strain>
    </source>
</reference>
<protein>
    <recommendedName>
        <fullName evidence="3">VASt domain-containing protein</fullName>
    </recommendedName>
</protein>
<evidence type="ECO:0000313" key="5">
    <source>
        <dbReference type="Proteomes" id="UP000285060"/>
    </source>
</evidence>
<evidence type="ECO:0000259" key="3">
    <source>
        <dbReference type="Pfam" id="PF16016"/>
    </source>
</evidence>
<comment type="subcellular location">
    <subcellularLocation>
        <location evidence="1">Membrane</location>
    </subcellularLocation>
</comment>
<proteinExistence type="predicted"/>
<accession>A0A418AZX9</accession>
<feature type="domain" description="VASt" evidence="3">
    <location>
        <begin position="3"/>
        <end position="82"/>
    </location>
</feature>
<evidence type="ECO:0000256" key="1">
    <source>
        <dbReference type="ARBA" id="ARBA00004370"/>
    </source>
</evidence>
<keyword evidence="2" id="KW-0472">Membrane</keyword>
<keyword evidence="5" id="KW-1185">Reference proteome</keyword>
<organism evidence="4 5">
    <name type="scientific">Aphanomyces invadans</name>
    <dbReference type="NCBI Taxonomy" id="157072"/>
    <lineage>
        <taxon>Eukaryota</taxon>
        <taxon>Sar</taxon>
        <taxon>Stramenopiles</taxon>
        <taxon>Oomycota</taxon>
        <taxon>Saprolegniomycetes</taxon>
        <taxon>Saprolegniales</taxon>
        <taxon>Verrucalvaceae</taxon>
        <taxon>Aphanomyces</taxon>
    </lineage>
</organism>
<dbReference type="Pfam" id="PF16016">
    <property type="entry name" value="VASt"/>
    <property type="match status" value="1"/>
</dbReference>
<dbReference type="Proteomes" id="UP000285060">
    <property type="component" value="Unassembled WGS sequence"/>
</dbReference>
<dbReference type="VEuPathDB" id="FungiDB:H310_00074"/>
<evidence type="ECO:0000256" key="2">
    <source>
        <dbReference type="ARBA" id="ARBA00023136"/>
    </source>
</evidence>
<dbReference type="AlphaFoldDB" id="A0A418AZX9"/>
<dbReference type="PANTHER" id="PTHR47666">
    <property type="entry name" value="PROTEIN VASCULAR ASSOCIATED DEATH 1, CHLOROPLASTIC"/>
    <property type="match status" value="1"/>
</dbReference>
<dbReference type="PANTHER" id="PTHR47666:SF1">
    <property type="entry name" value="PROTEIN VASCULAR ASSOCIATED DEATH 1, CHLOROPLASTIC"/>
    <property type="match status" value="1"/>
</dbReference>
<dbReference type="EMBL" id="QUSY01000229">
    <property type="protein sequence ID" value="RHY31255.1"/>
    <property type="molecule type" value="Genomic_DNA"/>
</dbReference>
<evidence type="ECO:0000313" key="4">
    <source>
        <dbReference type="EMBL" id="RHY31255.1"/>
    </source>
</evidence>
<sequence>MTHFRKVESKHPPKVTFPGLPPYAECTRYQLCRHDQQPGARVWTRFVLAETLRMKKIPYADYFEIETRWVFTLDGNKFCHAEVMDSLDLRDN</sequence>